<evidence type="ECO:0000313" key="2">
    <source>
        <dbReference type="EMBL" id="OIQ72649.1"/>
    </source>
</evidence>
<name>A0A1J5PMB1_9ZZZZ</name>
<reference evidence="2" key="1">
    <citation type="submission" date="2016-10" db="EMBL/GenBank/DDBJ databases">
        <title>Sequence of Gallionella enrichment culture.</title>
        <authorList>
            <person name="Poehlein A."/>
            <person name="Muehling M."/>
            <person name="Daniel R."/>
        </authorList>
    </citation>
    <scope>NUCLEOTIDE SEQUENCE</scope>
</reference>
<feature type="region of interest" description="Disordered" evidence="1">
    <location>
        <begin position="41"/>
        <end position="166"/>
    </location>
</feature>
<feature type="region of interest" description="Disordered" evidence="1">
    <location>
        <begin position="180"/>
        <end position="224"/>
    </location>
</feature>
<accession>A0A1J5PMB1</accession>
<feature type="compositionally biased region" description="Low complexity" evidence="1">
    <location>
        <begin position="138"/>
        <end position="154"/>
    </location>
</feature>
<feature type="compositionally biased region" description="Pro residues" evidence="1">
    <location>
        <begin position="215"/>
        <end position="224"/>
    </location>
</feature>
<organism evidence="2">
    <name type="scientific">mine drainage metagenome</name>
    <dbReference type="NCBI Taxonomy" id="410659"/>
    <lineage>
        <taxon>unclassified sequences</taxon>
        <taxon>metagenomes</taxon>
        <taxon>ecological metagenomes</taxon>
    </lineage>
</organism>
<dbReference type="AlphaFoldDB" id="A0A1J5PMB1"/>
<feature type="compositionally biased region" description="Low complexity" evidence="1">
    <location>
        <begin position="63"/>
        <end position="82"/>
    </location>
</feature>
<protein>
    <submittedName>
        <fullName evidence="2">Uncharacterized protein</fullName>
    </submittedName>
</protein>
<gene>
    <name evidence="2" type="ORF">GALL_457220</name>
</gene>
<sequence length="224" mass="24662">MAWWRMPCASGPRCSPWIPPTAWPGNTPTAPAGIWACPRSRPCPSSLSPPSPRPLPPRPLNPVPSRRIWTSSCTRPSSSTTSACWRMRSPSGSASWPWTPGGRRCGPTWTRPAANWRDAPRRPPFRPPVPPGPIPACWTSSSARPSTSSTSSAPRRPPSPFSRRWPSIPAMRALARDWNAVSAPPPRPLPCLRSPLSPWGASSWRGRKQPRRPGPRPCPPPLRW</sequence>
<feature type="compositionally biased region" description="Pro residues" evidence="1">
    <location>
        <begin position="47"/>
        <end position="62"/>
    </location>
</feature>
<feature type="compositionally biased region" description="Basic residues" evidence="1">
    <location>
        <begin position="205"/>
        <end position="214"/>
    </location>
</feature>
<evidence type="ECO:0000256" key="1">
    <source>
        <dbReference type="SAM" id="MobiDB-lite"/>
    </source>
</evidence>
<feature type="compositionally biased region" description="Pro residues" evidence="1">
    <location>
        <begin position="125"/>
        <end position="134"/>
    </location>
</feature>
<proteinExistence type="predicted"/>
<dbReference type="EMBL" id="MLJW01003182">
    <property type="protein sequence ID" value="OIQ72649.1"/>
    <property type="molecule type" value="Genomic_DNA"/>
</dbReference>
<comment type="caution">
    <text evidence="2">The sequence shown here is derived from an EMBL/GenBank/DDBJ whole genome shotgun (WGS) entry which is preliminary data.</text>
</comment>